<gene>
    <name evidence="2" type="ORF">MARPO_0101s0024</name>
</gene>
<evidence type="ECO:0000256" key="1">
    <source>
        <dbReference type="SAM" id="MobiDB-lite"/>
    </source>
</evidence>
<proteinExistence type="predicted"/>
<dbReference type="AlphaFoldDB" id="A0A2R6WEF0"/>
<evidence type="ECO:0000313" key="2">
    <source>
        <dbReference type="EMBL" id="PTQ32226.1"/>
    </source>
</evidence>
<organism evidence="2 3">
    <name type="scientific">Marchantia polymorpha</name>
    <name type="common">Common liverwort</name>
    <name type="synonym">Marchantia aquatica</name>
    <dbReference type="NCBI Taxonomy" id="3197"/>
    <lineage>
        <taxon>Eukaryota</taxon>
        <taxon>Viridiplantae</taxon>
        <taxon>Streptophyta</taxon>
        <taxon>Embryophyta</taxon>
        <taxon>Marchantiophyta</taxon>
        <taxon>Marchantiopsida</taxon>
        <taxon>Marchantiidae</taxon>
        <taxon>Marchantiales</taxon>
        <taxon>Marchantiaceae</taxon>
        <taxon>Marchantia</taxon>
    </lineage>
</organism>
<dbReference type="Gramene" id="Mp4g20780.1">
    <property type="protein sequence ID" value="Mp4g20780.1.cds"/>
    <property type="gene ID" value="Mp4g20780"/>
</dbReference>
<reference evidence="3" key="1">
    <citation type="journal article" date="2017" name="Cell">
        <title>Insights into land plant evolution garnered from the Marchantia polymorpha genome.</title>
        <authorList>
            <person name="Bowman J.L."/>
            <person name="Kohchi T."/>
            <person name="Yamato K.T."/>
            <person name="Jenkins J."/>
            <person name="Shu S."/>
            <person name="Ishizaki K."/>
            <person name="Yamaoka S."/>
            <person name="Nishihama R."/>
            <person name="Nakamura Y."/>
            <person name="Berger F."/>
            <person name="Adam C."/>
            <person name="Aki S.S."/>
            <person name="Althoff F."/>
            <person name="Araki T."/>
            <person name="Arteaga-Vazquez M.A."/>
            <person name="Balasubrmanian S."/>
            <person name="Barry K."/>
            <person name="Bauer D."/>
            <person name="Boehm C.R."/>
            <person name="Briginshaw L."/>
            <person name="Caballero-Perez J."/>
            <person name="Catarino B."/>
            <person name="Chen F."/>
            <person name="Chiyoda S."/>
            <person name="Chovatia M."/>
            <person name="Davies K.M."/>
            <person name="Delmans M."/>
            <person name="Demura T."/>
            <person name="Dierschke T."/>
            <person name="Dolan L."/>
            <person name="Dorantes-Acosta A.E."/>
            <person name="Eklund D.M."/>
            <person name="Florent S.N."/>
            <person name="Flores-Sandoval E."/>
            <person name="Fujiyama A."/>
            <person name="Fukuzawa H."/>
            <person name="Galik B."/>
            <person name="Grimanelli D."/>
            <person name="Grimwood J."/>
            <person name="Grossniklaus U."/>
            <person name="Hamada T."/>
            <person name="Haseloff J."/>
            <person name="Hetherington A.J."/>
            <person name="Higo A."/>
            <person name="Hirakawa Y."/>
            <person name="Hundley H.N."/>
            <person name="Ikeda Y."/>
            <person name="Inoue K."/>
            <person name="Inoue S.I."/>
            <person name="Ishida S."/>
            <person name="Jia Q."/>
            <person name="Kakita M."/>
            <person name="Kanazawa T."/>
            <person name="Kawai Y."/>
            <person name="Kawashima T."/>
            <person name="Kennedy M."/>
            <person name="Kinose K."/>
            <person name="Kinoshita T."/>
            <person name="Kohara Y."/>
            <person name="Koide E."/>
            <person name="Komatsu K."/>
            <person name="Kopischke S."/>
            <person name="Kubo M."/>
            <person name="Kyozuka J."/>
            <person name="Lagercrantz U."/>
            <person name="Lin S.S."/>
            <person name="Lindquist E."/>
            <person name="Lipzen A.M."/>
            <person name="Lu C.W."/>
            <person name="De Luna E."/>
            <person name="Martienssen R.A."/>
            <person name="Minamino N."/>
            <person name="Mizutani M."/>
            <person name="Mizutani M."/>
            <person name="Mochizuki N."/>
            <person name="Monte I."/>
            <person name="Mosher R."/>
            <person name="Nagasaki H."/>
            <person name="Nakagami H."/>
            <person name="Naramoto S."/>
            <person name="Nishitani K."/>
            <person name="Ohtani M."/>
            <person name="Okamoto T."/>
            <person name="Okumura M."/>
            <person name="Phillips J."/>
            <person name="Pollak B."/>
            <person name="Reinders A."/>
            <person name="Rovekamp M."/>
            <person name="Sano R."/>
            <person name="Sawa S."/>
            <person name="Schmid M.W."/>
            <person name="Shirakawa M."/>
            <person name="Solano R."/>
            <person name="Spunde A."/>
            <person name="Suetsugu N."/>
            <person name="Sugano S."/>
            <person name="Sugiyama A."/>
            <person name="Sun R."/>
            <person name="Suzuki Y."/>
            <person name="Takenaka M."/>
            <person name="Takezawa D."/>
            <person name="Tomogane H."/>
            <person name="Tsuzuki M."/>
            <person name="Ueda T."/>
            <person name="Umeda M."/>
            <person name="Ward J.M."/>
            <person name="Watanabe Y."/>
            <person name="Yazaki K."/>
            <person name="Yokoyama R."/>
            <person name="Yoshitake Y."/>
            <person name="Yotsui I."/>
            <person name="Zachgo S."/>
            <person name="Schmutz J."/>
        </authorList>
    </citation>
    <scope>NUCLEOTIDE SEQUENCE [LARGE SCALE GENOMIC DNA]</scope>
    <source>
        <strain evidence="3">Tak-1</strain>
    </source>
</reference>
<protein>
    <submittedName>
        <fullName evidence="2">Uncharacterized protein</fullName>
    </submittedName>
</protein>
<evidence type="ECO:0000313" key="3">
    <source>
        <dbReference type="Proteomes" id="UP000244005"/>
    </source>
</evidence>
<name>A0A2R6WEF0_MARPO</name>
<accession>A0A2R6WEF0</accession>
<feature type="region of interest" description="Disordered" evidence="1">
    <location>
        <begin position="89"/>
        <end position="113"/>
    </location>
</feature>
<dbReference type="Proteomes" id="UP000244005">
    <property type="component" value="Unassembled WGS sequence"/>
</dbReference>
<dbReference type="EMBL" id="KZ772773">
    <property type="protein sequence ID" value="PTQ32226.1"/>
    <property type="molecule type" value="Genomic_DNA"/>
</dbReference>
<sequence length="113" mass="13097">MTLRLIRPFGILPTLRYHYFLRVSMVDAPRIDVDLCRYTCHRRASESSTLVVHDGRTTTLGFYLMRSTSRSSYHIESERLRTHFSTFSQCGEHPISNPGRDGFLPRSSEEDIS</sequence>
<keyword evidence="3" id="KW-1185">Reference proteome</keyword>